<dbReference type="Proteomes" id="UP001066276">
    <property type="component" value="Chromosome 1_1"/>
</dbReference>
<keyword evidence="2" id="KW-1185">Reference proteome</keyword>
<name>A0AAV7WN67_PLEWA</name>
<reference evidence="1" key="1">
    <citation type="journal article" date="2022" name="bioRxiv">
        <title>Sequencing and chromosome-scale assembly of the giantPleurodeles waltlgenome.</title>
        <authorList>
            <person name="Brown T."/>
            <person name="Elewa A."/>
            <person name="Iarovenko S."/>
            <person name="Subramanian E."/>
            <person name="Araus A.J."/>
            <person name="Petzold A."/>
            <person name="Susuki M."/>
            <person name="Suzuki K.-i.T."/>
            <person name="Hayashi T."/>
            <person name="Toyoda A."/>
            <person name="Oliveira C."/>
            <person name="Osipova E."/>
            <person name="Leigh N.D."/>
            <person name="Simon A."/>
            <person name="Yun M.H."/>
        </authorList>
    </citation>
    <scope>NUCLEOTIDE SEQUENCE</scope>
    <source>
        <strain evidence="1">20211129_DDA</strain>
        <tissue evidence="1">Liver</tissue>
    </source>
</reference>
<gene>
    <name evidence="1" type="ORF">NDU88_001066</name>
</gene>
<proteinExistence type="predicted"/>
<organism evidence="1 2">
    <name type="scientific">Pleurodeles waltl</name>
    <name type="common">Iberian ribbed newt</name>
    <dbReference type="NCBI Taxonomy" id="8319"/>
    <lineage>
        <taxon>Eukaryota</taxon>
        <taxon>Metazoa</taxon>
        <taxon>Chordata</taxon>
        <taxon>Craniata</taxon>
        <taxon>Vertebrata</taxon>
        <taxon>Euteleostomi</taxon>
        <taxon>Amphibia</taxon>
        <taxon>Batrachia</taxon>
        <taxon>Caudata</taxon>
        <taxon>Salamandroidea</taxon>
        <taxon>Salamandridae</taxon>
        <taxon>Pleurodelinae</taxon>
        <taxon>Pleurodeles</taxon>
    </lineage>
</organism>
<dbReference type="EMBL" id="JANPWB010000001">
    <property type="protein sequence ID" value="KAJ1213429.1"/>
    <property type="molecule type" value="Genomic_DNA"/>
</dbReference>
<protein>
    <submittedName>
        <fullName evidence="1">Uncharacterized protein</fullName>
    </submittedName>
</protein>
<sequence>MLMLDQPMVPMTFDTGVRMQLRRMDLTTMGSRSPEVLEILLASQTARKPSAKLYSAMQEAATAASTGAHA</sequence>
<evidence type="ECO:0000313" key="1">
    <source>
        <dbReference type="EMBL" id="KAJ1213429.1"/>
    </source>
</evidence>
<evidence type="ECO:0000313" key="2">
    <source>
        <dbReference type="Proteomes" id="UP001066276"/>
    </source>
</evidence>
<dbReference type="AlphaFoldDB" id="A0AAV7WN67"/>
<accession>A0AAV7WN67</accession>
<comment type="caution">
    <text evidence="1">The sequence shown here is derived from an EMBL/GenBank/DDBJ whole genome shotgun (WGS) entry which is preliminary data.</text>
</comment>